<evidence type="ECO:0000313" key="4">
    <source>
        <dbReference type="Proteomes" id="UP001341840"/>
    </source>
</evidence>
<sequence length="302" mass="33998">MLSVRIHGTPPWILLTKRCKFRGRVLVISFTSGGSLSSIASMTTGDTDGNMQFLPGCTGVCAEPLTGTLAGPLHLLQSWILWRFLTLRSYEFDDFVFSLASRWGRYLPTSNEKGPRVIQHKRQLDRATFCEFIFLPYRVDAVEAVVHPSILHPDQRALLTLIVPLIYFGSIEWHQVDRVIPQFGGVQNAPHRLLNIDFLHSRDGRGIDRWWPQHYQIWHGVWATQFAQVFEVTQSDDLDPQQTSCDGGTSWEEVPSSGRRIPSVAIGRDTGRGHIDTDPSTPKAVSGRRCSEQQATSEEDDG</sequence>
<keyword evidence="4" id="KW-1185">Reference proteome</keyword>
<dbReference type="Proteomes" id="UP001341840">
    <property type="component" value="Unassembled WGS sequence"/>
</dbReference>
<gene>
    <name evidence="3" type="ORF">PIB30_097608</name>
</gene>
<dbReference type="PANTHER" id="PTHR46033:SF8">
    <property type="entry name" value="PROTEIN MAINTENANCE OF MERISTEMS-LIKE"/>
    <property type="match status" value="1"/>
</dbReference>
<proteinExistence type="predicted"/>
<protein>
    <recommendedName>
        <fullName evidence="2">Aminotransferase-like plant mobile domain-containing protein</fullName>
    </recommendedName>
</protein>
<evidence type="ECO:0000256" key="1">
    <source>
        <dbReference type="SAM" id="MobiDB-lite"/>
    </source>
</evidence>
<name>A0ABU6SYS5_9FABA</name>
<dbReference type="PANTHER" id="PTHR46033">
    <property type="entry name" value="PROTEIN MAIN-LIKE 2"/>
    <property type="match status" value="1"/>
</dbReference>
<dbReference type="InterPro" id="IPR044824">
    <property type="entry name" value="MAIN-like"/>
</dbReference>
<dbReference type="InterPro" id="IPR019557">
    <property type="entry name" value="AminoTfrase-like_pln_mobile"/>
</dbReference>
<accession>A0ABU6SYS5</accession>
<feature type="domain" description="Aminotransferase-like plant mobile" evidence="2">
    <location>
        <begin position="68"/>
        <end position="225"/>
    </location>
</feature>
<evidence type="ECO:0000313" key="3">
    <source>
        <dbReference type="EMBL" id="MED6140868.1"/>
    </source>
</evidence>
<evidence type="ECO:0000259" key="2">
    <source>
        <dbReference type="Pfam" id="PF10536"/>
    </source>
</evidence>
<dbReference type="Pfam" id="PF10536">
    <property type="entry name" value="PMD"/>
    <property type="match status" value="1"/>
</dbReference>
<organism evidence="3 4">
    <name type="scientific">Stylosanthes scabra</name>
    <dbReference type="NCBI Taxonomy" id="79078"/>
    <lineage>
        <taxon>Eukaryota</taxon>
        <taxon>Viridiplantae</taxon>
        <taxon>Streptophyta</taxon>
        <taxon>Embryophyta</taxon>
        <taxon>Tracheophyta</taxon>
        <taxon>Spermatophyta</taxon>
        <taxon>Magnoliopsida</taxon>
        <taxon>eudicotyledons</taxon>
        <taxon>Gunneridae</taxon>
        <taxon>Pentapetalae</taxon>
        <taxon>rosids</taxon>
        <taxon>fabids</taxon>
        <taxon>Fabales</taxon>
        <taxon>Fabaceae</taxon>
        <taxon>Papilionoideae</taxon>
        <taxon>50 kb inversion clade</taxon>
        <taxon>dalbergioids sensu lato</taxon>
        <taxon>Dalbergieae</taxon>
        <taxon>Pterocarpus clade</taxon>
        <taxon>Stylosanthes</taxon>
    </lineage>
</organism>
<dbReference type="EMBL" id="JASCZI010062830">
    <property type="protein sequence ID" value="MED6140868.1"/>
    <property type="molecule type" value="Genomic_DNA"/>
</dbReference>
<feature type="region of interest" description="Disordered" evidence="1">
    <location>
        <begin position="237"/>
        <end position="302"/>
    </location>
</feature>
<comment type="caution">
    <text evidence="3">The sequence shown here is derived from an EMBL/GenBank/DDBJ whole genome shotgun (WGS) entry which is preliminary data.</text>
</comment>
<reference evidence="3 4" key="1">
    <citation type="journal article" date="2023" name="Plants (Basel)">
        <title>Bridging the Gap: Combining Genomics and Transcriptomics Approaches to Understand Stylosanthes scabra, an Orphan Legume from the Brazilian Caatinga.</title>
        <authorList>
            <person name="Ferreira-Neto J.R.C."/>
            <person name="da Silva M.D."/>
            <person name="Binneck E."/>
            <person name="de Melo N.F."/>
            <person name="da Silva R.H."/>
            <person name="de Melo A.L.T.M."/>
            <person name="Pandolfi V."/>
            <person name="Bustamante F.O."/>
            <person name="Brasileiro-Vidal A.C."/>
            <person name="Benko-Iseppon A.M."/>
        </authorList>
    </citation>
    <scope>NUCLEOTIDE SEQUENCE [LARGE SCALE GENOMIC DNA]</scope>
    <source>
        <tissue evidence="3">Leaves</tissue>
    </source>
</reference>